<evidence type="ECO:0000259" key="2">
    <source>
        <dbReference type="Pfam" id="PF01609"/>
    </source>
</evidence>
<keyword evidence="5" id="KW-1185">Reference proteome</keyword>
<proteinExistence type="inferred from homology"/>
<dbReference type="AlphaFoldDB" id="A0A0F7LN05"/>
<name>A0A0F7LN05_9GAMM</name>
<protein>
    <submittedName>
        <fullName evidence="4">Transposase</fullName>
    </submittedName>
</protein>
<dbReference type="GO" id="GO:0003677">
    <property type="term" value="F:DNA binding"/>
    <property type="evidence" value="ECO:0007669"/>
    <property type="project" value="InterPro"/>
</dbReference>
<dbReference type="Proteomes" id="UP000034866">
    <property type="component" value="Chromosome"/>
</dbReference>
<evidence type="ECO:0000313" key="4">
    <source>
        <dbReference type="EMBL" id="AKH63413.1"/>
    </source>
</evidence>
<gene>
    <name evidence="4" type="ORF">VY86_08745</name>
</gene>
<dbReference type="PANTHER" id="PTHR30298:SF0">
    <property type="entry name" value="PROTEIN YBFL-RELATED"/>
    <property type="match status" value="1"/>
</dbReference>
<feature type="domain" description="Transposase IS4-like" evidence="2">
    <location>
        <begin position="103"/>
        <end position="338"/>
    </location>
</feature>
<dbReference type="OrthoDB" id="8001376at2"/>
<dbReference type="RefSeq" id="WP_046974671.1">
    <property type="nucleotide sequence ID" value="NZ_CP011104.1"/>
</dbReference>
<reference evidence="5" key="2">
    <citation type="submission" date="2015-03" db="EMBL/GenBank/DDBJ databases">
        <title>Genome sequence of Azospirillum thiophilum strain DSM 21654T.</title>
        <authorList>
            <person name="Kwak Y."/>
            <person name="Shin J.-H."/>
        </authorList>
    </citation>
    <scope>NUCLEOTIDE SEQUENCE [LARGE SCALE GENOMIC DNA]</scope>
    <source>
        <strain evidence="5">DSM 15199</strain>
    </source>
</reference>
<dbReference type="InterPro" id="IPR032806">
    <property type="entry name" value="YbfD_N"/>
</dbReference>
<dbReference type="KEGG" id="ptt:VY86_08745"/>
<reference evidence="4 5" key="1">
    <citation type="journal article" date="2015" name="J. Biotechnol.">
        <title>Complete genome sequence of Photorhabdus temperata subsp. thracensis 39-8(T), an entomopathogenic bacterium for the improved commercial bioinsecticide.</title>
        <authorList>
            <person name="Kwak Y."/>
            <person name="Shin J.H."/>
        </authorList>
    </citation>
    <scope>NUCLEOTIDE SEQUENCE [LARGE SCALE GENOMIC DNA]</scope>
    <source>
        <strain evidence="4 5">DSM 15199</strain>
    </source>
</reference>
<sequence length="369" mass="42533">MNPNQTLIEHLTVVKETRSDINRQYELIDVIFLVISAILAGAEGWQDIETYGRAKITWLKKYRPFLSGIPCRHTVARIVRAIELDSLLEALLNWINEQREQAGKPVIAFDGKVLRRAYRNEKQNAVQLVTAYDTEQGLVLSQKATATKNGEISIVRQMLDILDLKGSIVTLDALHCQRQTLEKISEKKAHVVVQVKKNQPHLWEAVQSQFQAVFDAGKEKIITEVKQEAHGRREERYVFQLKPQFTAELIEKWPTIRSIIAVERHRTQNGKGTVDTSYYVSSLSPKHKSLGYYIRQHWRIENIQHYILDVVFKEDDSRIVLEGAVENLALFRRIVLNLVKQCDCGAPSQRNKLKKAGWCDDYRARVFFG</sequence>
<dbReference type="InterPro" id="IPR002559">
    <property type="entry name" value="Transposase_11"/>
</dbReference>
<dbReference type="Pfam" id="PF13808">
    <property type="entry name" value="DDE_Tnp_1_assoc"/>
    <property type="match status" value="1"/>
</dbReference>
<dbReference type="GO" id="GO:0006313">
    <property type="term" value="P:DNA transposition"/>
    <property type="evidence" value="ECO:0007669"/>
    <property type="project" value="InterPro"/>
</dbReference>
<dbReference type="GO" id="GO:0004803">
    <property type="term" value="F:transposase activity"/>
    <property type="evidence" value="ECO:0007669"/>
    <property type="project" value="InterPro"/>
</dbReference>
<dbReference type="InterPro" id="IPR047647">
    <property type="entry name" value="ISAs1_transpos"/>
</dbReference>
<dbReference type="InterPro" id="IPR051698">
    <property type="entry name" value="Transposase_11-like"/>
</dbReference>
<dbReference type="PANTHER" id="PTHR30298">
    <property type="entry name" value="H REPEAT-ASSOCIATED PREDICTED TRANSPOSASE"/>
    <property type="match status" value="1"/>
</dbReference>
<organism evidence="4 5">
    <name type="scientific">Photorhabdus thracensis</name>
    <dbReference type="NCBI Taxonomy" id="230089"/>
    <lineage>
        <taxon>Bacteria</taxon>
        <taxon>Pseudomonadati</taxon>
        <taxon>Pseudomonadota</taxon>
        <taxon>Gammaproteobacteria</taxon>
        <taxon>Enterobacterales</taxon>
        <taxon>Morganellaceae</taxon>
        <taxon>Photorhabdus</taxon>
    </lineage>
</organism>
<evidence type="ECO:0000256" key="1">
    <source>
        <dbReference type="ARBA" id="ARBA00010075"/>
    </source>
</evidence>
<evidence type="ECO:0000313" key="5">
    <source>
        <dbReference type="Proteomes" id="UP000034866"/>
    </source>
</evidence>
<dbReference type="Pfam" id="PF01609">
    <property type="entry name" value="DDE_Tnp_1"/>
    <property type="match status" value="1"/>
</dbReference>
<dbReference type="NCBIfam" id="NF033564">
    <property type="entry name" value="transpos_ISAs1"/>
    <property type="match status" value="1"/>
</dbReference>
<evidence type="ECO:0000259" key="3">
    <source>
        <dbReference type="Pfam" id="PF13808"/>
    </source>
</evidence>
<feature type="domain" description="H repeat-associated protein N-terminal" evidence="3">
    <location>
        <begin position="8"/>
        <end position="95"/>
    </location>
</feature>
<comment type="similarity">
    <text evidence="1">Belongs to the transposase 11 family.</text>
</comment>
<accession>A0A0F7LN05</accession>
<dbReference type="EMBL" id="CP011104">
    <property type="protein sequence ID" value="AKH63413.1"/>
    <property type="molecule type" value="Genomic_DNA"/>
</dbReference>
<dbReference type="PATRIC" id="fig|230089.6.peg.1936"/>